<evidence type="ECO:0000313" key="10">
    <source>
        <dbReference type="Proteomes" id="UP001344888"/>
    </source>
</evidence>
<dbReference type="GO" id="GO:0016020">
    <property type="term" value="C:membrane"/>
    <property type="evidence" value="ECO:0007669"/>
    <property type="project" value="InterPro"/>
</dbReference>
<evidence type="ECO:0000256" key="6">
    <source>
        <dbReference type="ARBA" id="ARBA00022989"/>
    </source>
</evidence>
<organism evidence="9 10">
    <name type="scientific">Metasolibacillus meyeri</name>
    <dbReference type="NCBI Taxonomy" id="1071052"/>
    <lineage>
        <taxon>Bacteria</taxon>
        <taxon>Bacillati</taxon>
        <taxon>Bacillota</taxon>
        <taxon>Bacilli</taxon>
        <taxon>Bacillales</taxon>
        <taxon>Caryophanaceae</taxon>
        <taxon>Metasolibacillus</taxon>
    </lineage>
</organism>
<protein>
    <submittedName>
        <fullName evidence="9">Accessory gene regulator B family protein</fullName>
    </submittedName>
</protein>
<evidence type="ECO:0000256" key="3">
    <source>
        <dbReference type="ARBA" id="ARBA00022670"/>
    </source>
</evidence>
<keyword evidence="7 8" id="KW-0472">Membrane</keyword>
<proteinExistence type="predicted"/>
<keyword evidence="3" id="KW-0645">Protease</keyword>
<evidence type="ECO:0000256" key="2">
    <source>
        <dbReference type="ARBA" id="ARBA00022654"/>
    </source>
</evidence>
<dbReference type="Proteomes" id="UP001344888">
    <property type="component" value="Unassembled WGS sequence"/>
</dbReference>
<dbReference type="RefSeq" id="WP_326123175.1">
    <property type="nucleotide sequence ID" value="NZ_JARSFG010000012.1"/>
</dbReference>
<evidence type="ECO:0000256" key="4">
    <source>
        <dbReference type="ARBA" id="ARBA00022692"/>
    </source>
</evidence>
<keyword evidence="4 8" id="KW-0812">Transmembrane</keyword>
<keyword evidence="5" id="KW-0378">Hydrolase</keyword>
<reference evidence="9 10" key="1">
    <citation type="submission" date="2023-03" db="EMBL/GenBank/DDBJ databases">
        <title>Bacillus Genome Sequencing.</title>
        <authorList>
            <person name="Dunlap C."/>
        </authorList>
    </citation>
    <scope>NUCLEOTIDE SEQUENCE [LARGE SCALE GENOMIC DNA]</scope>
    <source>
        <strain evidence="9 10">B-59205</strain>
    </source>
</reference>
<dbReference type="GO" id="GO:0006508">
    <property type="term" value="P:proteolysis"/>
    <property type="evidence" value="ECO:0007669"/>
    <property type="project" value="UniProtKB-KW"/>
</dbReference>
<evidence type="ECO:0000313" key="9">
    <source>
        <dbReference type="EMBL" id="MEC1178559.1"/>
    </source>
</evidence>
<dbReference type="Pfam" id="PF04647">
    <property type="entry name" value="AgrB"/>
    <property type="match status" value="1"/>
</dbReference>
<feature type="transmembrane region" description="Helical" evidence="8">
    <location>
        <begin position="61"/>
        <end position="78"/>
    </location>
</feature>
<feature type="transmembrane region" description="Helical" evidence="8">
    <location>
        <begin position="99"/>
        <end position="122"/>
    </location>
</feature>
<keyword evidence="2" id="KW-0673">Quorum sensing</keyword>
<keyword evidence="1" id="KW-1003">Cell membrane</keyword>
<accession>A0AAW9NS88</accession>
<comment type="caution">
    <text evidence="9">The sequence shown here is derived from an EMBL/GenBank/DDBJ whole genome shotgun (WGS) entry which is preliminary data.</text>
</comment>
<evidence type="ECO:0000256" key="5">
    <source>
        <dbReference type="ARBA" id="ARBA00022801"/>
    </source>
</evidence>
<evidence type="ECO:0000256" key="1">
    <source>
        <dbReference type="ARBA" id="ARBA00022475"/>
    </source>
</evidence>
<dbReference type="InterPro" id="IPR006741">
    <property type="entry name" value="AgrB"/>
</dbReference>
<dbReference type="AlphaFoldDB" id="A0AAW9NS88"/>
<dbReference type="GO" id="GO:0009372">
    <property type="term" value="P:quorum sensing"/>
    <property type="evidence" value="ECO:0007669"/>
    <property type="project" value="UniProtKB-KW"/>
</dbReference>
<dbReference type="EMBL" id="JARSFG010000012">
    <property type="protein sequence ID" value="MEC1178559.1"/>
    <property type="molecule type" value="Genomic_DNA"/>
</dbReference>
<keyword evidence="6 8" id="KW-1133">Transmembrane helix</keyword>
<feature type="transmembrane region" description="Helical" evidence="8">
    <location>
        <begin position="37"/>
        <end position="55"/>
    </location>
</feature>
<evidence type="ECO:0000256" key="7">
    <source>
        <dbReference type="ARBA" id="ARBA00023136"/>
    </source>
</evidence>
<dbReference type="GO" id="GO:0008233">
    <property type="term" value="F:peptidase activity"/>
    <property type="evidence" value="ECO:0007669"/>
    <property type="project" value="UniProtKB-KW"/>
</dbReference>
<evidence type="ECO:0000256" key="8">
    <source>
        <dbReference type="SAM" id="Phobius"/>
    </source>
</evidence>
<gene>
    <name evidence="9" type="ORF">P9B03_08705</name>
</gene>
<name>A0AAW9NS88_9BACL</name>
<keyword evidence="10" id="KW-1185">Reference proteome</keyword>
<sequence length="142" mass="16118">MAFLLDCLLSTLIVHMTFYFIRQVAFGAHFQNAISCMIWSIVVFPIMTWILTLIFIPIEVIWGVGILAVFFILIQMPIGTTKHPIVNKQHQQYLQKKKYIRVLIVGAVLLFATASTQLYIVYGLVIQSSSMIIQLIQGGTKL</sequence>